<dbReference type="EMBL" id="CP036528">
    <property type="protein sequence ID" value="QBK25292.1"/>
    <property type="molecule type" value="Genomic_DNA"/>
</dbReference>
<reference evidence="1 2" key="1">
    <citation type="submission" date="2019-02" db="EMBL/GenBank/DDBJ databases">
        <title>Ureibacillus thermophilus.</title>
        <authorList>
            <person name="Sunny J.S."/>
            <person name="Natarajan A."/>
            <person name="Saleena L.M."/>
        </authorList>
    </citation>
    <scope>NUCLEOTIDE SEQUENCE [LARGE SCALE GENOMIC DNA]</scope>
    <source>
        <strain evidence="1 2">LM102</strain>
    </source>
</reference>
<gene>
    <name evidence="1" type="ORF">DKZ56_05120</name>
</gene>
<name>A0A4P6UUP4_9BACL</name>
<accession>A0A4P6UUP4</accession>
<dbReference type="Proteomes" id="UP000291151">
    <property type="component" value="Chromosome"/>
</dbReference>
<organism evidence="1 2">
    <name type="scientific">Ureibacillus thermophilus</name>
    <dbReference type="NCBI Taxonomy" id="367743"/>
    <lineage>
        <taxon>Bacteria</taxon>
        <taxon>Bacillati</taxon>
        <taxon>Bacillota</taxon>
        <taxon>Bacilli</taxon>
        <taxon>Bacillales</taxon>
        <taxon>Caryophanaceae</taxon>
        <taxon>Ureibacillus</taxon>
    </lineage>
</organism>
<dbReference type="KEGG" id="uth:DKZ56_05120"/>
<dbReference type="RefSeq" id="WP_208651681.1">
    <property type="nucleotide sequence ID" value="NZ_CP036528.1"/>
</dbReference>
<evidence type="ECO:0000313" key="1">
    <source>
        <dbReference type="EMBL" id="QBK25292.1"/>
    </source>
</evidence>
<keyword evidence="2" id="KW-1185">Reference proteome</keyword>
<dbReference type="AlphaFoldDB" id="A0A4P6UUP4"/>
<protein>
    <recommendedName>
        <fullName evidence="3">GIY-YIG domain-containing protein</fullName>
    </recommendedName>
</protein>
<evidence type="ECO:0000313" key="2">
    <source>
        <dbReference type="Proteomes" id="UP000291151"/>
    </source>
</evidence>
<sequence>MKFINNLKGLIPIYDAYSKKHIYNFPNIGNKLEYSLCYKLNDDERRRIPNKTAGIYFLGLNFTTSNLDPSFSPAYVGSSVDIRDRLRDYTIILRGNNKVLNKSYELALEHIPQQYWTFVWTACPDYQDVEKYLIKTLCTFNGVYLLKINLQEVILMEASHSKCGKDSILIFKSL</sequence>
<proteinExistence type="predicted"/>
<evidence type="ECO:0008006" key="3">
    <source>
        <dbReference type="Google" id="ProtNLM"/>
    </source>
</evidence>